<protein>
    <submittedName>
        <fullName evidence="14">AlkB1 gene product</fullName>
    </submittedName>
</protein>
<feature type="transmembrane region" description="Helical" evidence="12">
    <location>
        <begin position="232"/>
        <end position="254"/>
    </location>
</feature>
<dbReference type="PATRIC" id="fig|1298593.3.peg.1361"/>
<evidence type="ECO:0000313" key="15">
    <source>
        <dbReference type="Proteomes" id="UP000011866"/>
    </source>
</evidence>
<evidence type="ECO:0000256" key="3">
    <source>
        <dbReference type="ARBA" id="ARBA00022475"/>
    </source>
</evidence>
<evidence type="ECO:0000256" key="2">
    <source>
        <dbReference type="ARBA" id="ARBA00010823"/>
    </source>
</evidence>
<feature type="domain" description="Fatty acid desaturase" evidence="13">
    <location>
        <begin position="115"/>
        <end position="339"/>
    </location>
</feature>
<evidence type="ECO:0000256" key="4">
    <source>
        <dbReference type="ARBA" id="ARBA00022519"/>
    </source>
</evidence>
<gene>
    <name evidence="14" type="ORF">TOL_1423</name>
</gene>
<proteinExistence type="inferred from homology"/>
<evidence type="ECO:0000256" key="9">
    <source>
        <dbReference type="ARBA" id="ARBA00023004"/>
    </source>
</evidence>
<dbReference type="PANTHER" id="PTHR38674:SF1">
    <property type="entry name" value="ALKANE 1-MONOOXYGENASE 1"/>
    <property type="match status" value="1"/>
</dbReference>
<dbReference type="InterPro" id="IPR033885">
    <property type="entry name" value="AlkB/XylM"/>
</dbReference>
<dbReference type="RefSeq" id="WP_015486581.1">
    <property type="nucleotide sequence ID" value="NC_020888.1"/>
</dbReference>
<evidence type="ECO:0000256" key="5">
    <source>
        <dbReference type="ARBA" id="ARBA00022692"/>
    </source>
</evidence>
<evidence type="ECO:0000256" key="12">
    <source>
        <dbReference type="SAM" id="Phobius"/>
    </source>
</evidence>
<evidence type="ECO:0000256" key="7">
    <source>
        <dbReference type="ARBA" id="ARBA00022989"/>
    </source>
</evidence>
<dbReference type="GeneID" id="79176315"/>
<dbReference type="GO" id="GO:0005886">
    <property type="term" value="C:plasma membrane"/>
    <property type="evidence" value="ECO:0007669"/>
    <property type="project" value="UniProtKB-SubCell"/>
</dbReference>
<feature type="transmembrane region" description="Helical" evidence="12">
    <location>
        <begin position="86"/>
        <end position="108"/>
    </location>
</feature>
<dbReference type="STRING" id="187493.CN03_11100"/>
<reference evidence="14 15" key="1">
    <citation type="journal article" date="2013" name="Genome Announc.">
        <title>Genome Sequence of Thalassolituus oleivorans MIL-1 (DSM 14913T).</title>
        <authorList>
            <person name="Golyshin P.N."/>
            <person name="Werner J."/>
            <person name="Chernikova T.N."/>
            <person name="Tran H."/>
            <person name="Ferrer M."/>
            <person name="Yakimov M.M."/>
            <person name="Teeling H."/>
            <person name="Golyshina O.V."/>
        </authorList>
    </citation>
    <scope>NUCLEOTIDE SEQUENCE [LARGE SCALE GENOMIC DNA]</scope>
    <source>
        <strain evidence="14 15">MIL-1</strain>
    </source>
</reference>
<dbReference type="CDD" id="cd03512">
    <property type="entry name" value="Alkane-hydroxylase"/>
    <property type="match status" value="1"/>
</dbReference>
<feature type="transmembrane region" description="Helical" evidence="12">
    <location>
        <begin position="20"/>
        <end position="40"/>
    </location>
</feature>
<evidence type="ECO:0000256" key="8">
    <source>
        <dbReference type="ARBA" id="ARBA00023002"/>
    </source>
</evidence>
<keyword evidence="3" id="KW-1003">Cell membrane</keyword>
<dbReference type="KEGG" id="tol:TOL_1423"/>
<dbReference type="GO" id="GO:0046872">
    <property type="term" value="F:metal ion binding"/>
    <property type="evidence" value="ECO:0007669"/>
    <property type="project" value="UniProtKB-KW"/>
</dbReference>
<keyword evidence="4" id="KW-0997">Cell inner membrane</keyword>
<evidence type="ECO:0000256" key="1">
    <source>
        <dbReference type="ARBA" id="ARBA00004429"/>
    </source>
</evidence>
<dbReference type="InterPro" id="IPR005804">
    <property type="entry name" value="FA_desaturase_dom"/>
</dbReference>
<keyword evidence="6" id="KW-0479">Metal-binding</keyword>
<keyword evidence="10" id="KW-0503">Monooxygenase</keyword>
<keyword evidence="15" id="KW-1185">Reference proteome</keyword>
<keyword evidence="7 12" id="KW-1133">Transmembrane helix</keyword>
<feature type="transmembrane region" description="Helical" evidence="12">
    <location>
        <begin position="114"/>
        <end position="135"/>
    </location>
</feature>
<dbReference type="GO" id="GO:0006629">
    <property type="term" value="P:lipid metabolic process"/>
    <property type="evidence" value="ECO:0007669"/>
    <property type="project" value="InterPro"/>
</dbReference>
<dbReference type="Pfam" id="PF00487">
    <property type="entry name" value="FA_desaturase"/>
    <property type="match status" value="1"/>
</dbReference>
<dbReference type="GO" id="GO:0004497">
    <property type="term" value="F:monooxygenase activity"/>
    <property type="evidence" value="ECO:0007669"/>
    <property type="project" value="UniProtKB-KW"/>
</dbReference>
<dbReference type="PANTHER" id="PTHR38674">
    <property type="entry name" value="ALKANE 1-MONOOXYGENASE 1"/>
    <property type="match status" value="1"/>
</dbReference>
<keyword evidence="11 12" id="KW-0472">Membrane</keyword>
<feature type="transmembrane region" description="Helical" evidence="12">
    <location>
        <begin position="46"/>
        <end position="66"/>
    </location>
</feature>
<evidence type="ECO:0000256" key="10">
    <source>
        <dbReference type="ARBA" id="ARBA00023033"/>
    </source>
</evidence>
<comment type="similarity">
    <text evidence="2">Belongs to the fatty acid desaturase type 1 family. AlkB subfamily.</text>
</comment>
<dbReference type="EMBL" id="HF680312">
    <property type="protein sequence ID" value="CCU71848.1"/>
    <property type="molecule type" value="Genomic_DNA"/>
</dbReference>
<keyword evidence="5 12" id="KW-0812">Transmembrane</keyword>
<dbReference type="AlphaFoldDB" id="M5DQR5"/>
<evidence type="ECO:0000256" key="11">
    <source>
        <dbReference type="ARBA" id="ARBA00023136"/>
    </source>
</evidence>
<evidence type="ECO:0000313" key="14">
    <source>
        <dbReference type="EMBL" id="CCU71848.1"/>
    </source>
</evidence>
<keyword evidence="9" id="KW-0408">Iron</keyword>
<dbReference type="HOGENOM" id="CLU_044462_1_0_6"/>
<accession>M5DQR5</accession>
<name>M5DQR5_9GAMM</name>
<keyword evidence="8" id="KW-0560">Oxidoreductase</keyword>
<dbReference type="eggNOG" id="COG3239">
    <property type="taxonomic scope" value="Bacteria"/>
</dbReference>
<sequence length="391" mass="45077">MNTTTQALGPLTPYVDKKRYLWPLAVFWPLAPMVGIWLVYQTGIELFYAAVLVFWYGVIPLLDTMFGEDTSNPPEEAVPSLENDRYYRFLVYLTVPMHYITLVVSAWWIGTHDISWYGFLLLTLSVGALNGLALNTGHELGHKKDRFDRWMAKIVLASVGYGHFFIEHNKGHHRDVATPADPATSRMGESIYTFSKRELPGAFRRGWDLEAVRLERCGKSPWSLDNEVLQPAIITVALYAVLLALYGPLMLIFLPLQAAFAWWQLTSANFIEHYGLLRQKKPDGRYEHQTPYHSWNSNHIMSNLMLFHLQRHSDHHAHPTRSYQSLRDFKGLPTLPSGYPGMFFMALFPGWFRSVMDKRVVEWADGDLDKIQIHEGCREQYEQQFGHKKAA</sequence>
<comment type="subcellular location">
    <subcellularLocation>
        <location evidence="1">Cell inner membrane</location>
        <topology evidence="1">Multi-pass membrane protein</topology>
    </subcellularLocation>
</comment>
<organism evidence="14 15">
    <name type="scientific">Thalassolituus oleivorans MIL-1</name>
    <dbReference type="NCBI Taxonomy" id="1298593"/>
    <lineage>
        <taxon>Bacteria</taxon>
        <taxon>Pseudomonadati</taxon>
        <taxon>Pseudomonadota</taxon>
        <taxon>Gammaproteobacteria</taxon>
        <taxon>Oceanospirillales</taxon>
        <taxon>Oceanospirillaceae</taxon>
        <taxon>Thalassolituus</taxon>
    </lineage>
</organism>
<dbReference type="Proteomes" id="UP000011866">
    <property type="component" value="Chromosome"/>
</dbReference>
<evidence type="ECO:0000256" key="6">
    <source>
        <dbReference type="ARBA" id="ARBA00022723"/>
    </source>
</evidence>
<evidence type="ECO:0000259" key="13">
    <source>
        <dbReference type="Pfam" id="PF00487"/>
    </source>
</evidence>